<dbReference type="Proteomes" id="UP000468901">
    <property type="component" value="Unassembled WGS sequence"/>
</dbReference>
<dbReference type="InterPro" id="IPR002725">
    <property type="entry name" value="YgjP-like_metallopeptidase"/>
</dbReference>
<dbReference type="PANTHER" id="PTHR30399">
    <property type="entry name" value="UNCHARACTERIZED PROTEIN YGJP"/>
    <property type="match status" value="1"/>
</dbReference>
<evidence type="ECO:0000313" key="3">
    <source>
        <dbReference type="Proteomes" id="UP000468901"/>
    </source>
</evidence>
<dbReference type="CDD" id="cd07344">
    <property type="entry name" value="M48_yhfN_like"/>
    <property type="match status" value="1"/>
</dbReference>
<dbReference type="InterPro" id="IPR053136">
    <property type="entry name" value="UTP_pyrophosphatase-like"/>
</dbReference>
<dbReference type="AlphaFoldDB" id="A0A6N6VSN3"/>
<sequence>MTKRAKPIPLHIDYLDIDGRMVPVTATHNPRARRIIVRVDLAAGSVQVTSPSRRGMLNALQFAREQREWIAERLERVPPPVPFKDGEIIPFRGREHLIRHVVPRRREAAGLGPVWRVRSVDTGGLPEICVKGHASFVQRRVSDWLKLQARTELNEKALAFAADFDVRPSRITLRDQTSRWGSCSPSRALSFSWRLIMAPSHVLDYVAAHEVAHLRHMNHGPRFWALVEEAMPNYEAAKKWLEMHGPGLHRYGADPFGRVDEDDDEDEA</sequence>
<dbReference type="EMBL" id="WESC01000001">
    <property type="protein sequence ID" value="KAB7742656.1"/>
    <property type="molecule type" value="Genomic_DNA"/>
</dbReference>
<dbReference type="Gene3D" id="3.30.2010.10">
    <property type="entry name" value="Metalloproteases ('zincins'), catalytic domain"/>
    <property type="match status" value="1"/>
</dbReference>
<protein>
    <submittedName>
        <fullName evidence="2">DUF45 domain-containing protein</fullName>
    </submittedName>
</protein>
<evidence type="ECO:0000259" key="1">
    <source>
        <dbReference type="Pfam" id="PF01863"/>
    </source>
</evidence>
<proteinExistence type="predicted"/>
<evidence type="ECO:0000313" key="2">
    <source>
        <dbReference type="EMBL" id="KAB7742656.1"/>
    </source>
</evidence>
<accession>A0A6N6VSN3</accession>
<name>A0A6N6VSN3_9HYPH</name>
<dbReference type="RefSeq" id="WP_152214210.1">
    <property type="nucleotide sequence ID" value="NZ_WESC01000001.1"/>
</dbReference>
<reference evidence="2 3" key="1">
    <citation type="submission" date="2019-09" db="EMBL/GenBank/DDBJ databases">
        <title>Parvibaculum sedimenti sp. nov., isolated from sediment.</title>
        <authorList>
            <person name="Wang Y."/>
        </authorList>
    </citation>
    <scope>NUCLEOTIDE SEQUENCE [LARGE SCALE GENOMIC DNA]</scope>
    <source>
        <strain evidence="2 3">HXT-9</strain>
    </source>
</reference>
<organism evidence="2 3">
    <name type="scientific">Parvibaculum sedimenti</name>
    <dbReference type="NCBI Taxonomy" id="2608632"/>
    <lineage>
        <taxon>Bacteria</taxon>
        <taxon>Pseudomonadati</taxon>
        <taxon>Pseudomonadota</taxon>
        <taxon>Alphaproteobacteria</taxon>
        <taxon>Hyphomicrobiales</taxon>
        <taxon>Parvibaculaceae</taxon>
        <taxon>Parvibaculum</taxon>
    </lineage>
</organism>
<comment type="caution">
    <text evidence="2">The sequence shown here is derived from an EMBL/GenBank/DDBJ whole genome shotgun (WGS) entry which is preliminary data.</text>
</comment>
<gene>
    <name evidence="2" type="ORF">F2P47_00540</name>
</gene>
<dbReference type="Pfam" id="PF01863">
    <property type="entry name" value="YgjP-like"/>
    <property type="match status" value="1"/>
</dbReference>
<dbReference type="PANTHER" id="PTHR30399:SF1">
    <property type="entry name" value="UTP PYROPHOSPHATASE"/>
    <property type="match status" value="1"/>
</dbReference>
<feature type="domain" description="YgjP-like metallopeptidase" evidence="1">
    <location>
        <begin position="37"/>
        <end position="243"/>
    </location>
</feature>
<keyword evidence="3" id="KW-1185">Reference proteome</keyword>